<reference evidence="10" key="1">
    <citation type="submission" date="2020-10" db="EMBL/GenBank/DDBJ databases">
        <title>Catharus ustulatus (Swainson's thrush) genome, bCatUst1, primary haplotype v2.</title>
        <authorList>
            <person name="Delmore K."/>
            <person name="Vafadar M."/>
            <person name="Formenti G."/>
            <person name="Chow W."/>
            <person name="Pelan S."/>
            <person name="Howe K."/>
            <person name="Rhie A."/>
            <person name="Mountcastle J."/>
            <person name="Haase B."/>
            <person name="Fedrigo O."/>
            <person name="Jarvis E.D."/>
        </authorList>
    </citation>
    <scope>NUCLEOTIDE SEQUENCE [LARGE SCALE GENOMIC DNA]</scope>
</reference>
<dbReference type="InterPro" id="IPR009729">
    <property type="entry name" value="Gal-3-0_sulfotransfrase"/>
</dbReference>
<dbReference type="SUPFAM" id="SSF52540">
    <property type="entry name" value="P-loop containing nucleoside triphosphate hydrolases"/>
    <property type="match status" value="1"/>
</dbReference>
<keyword evidence="8" id="KW-0472">Membrane</keyword>
<dbReference type="Proteomes" id="UP000694563">
    <property type="component" value="Chromosome 10"/>
</dbReference>
<keyword evidence="4" id="KW-0812">Transmembrane</keyword>
<dbReference type="GO" id="GO:0009247">
    <property type="term" value="P:glycolipid biosynthetic process"/>
    <property type="evidence" value="ECO:0007669"/>
    <property type="project" value="InterPro"/>
</dbReference>
<keyword evidence="6" id="KW-1133">Transmembrane helix</keyword>
<gene>
    <name evidence="10" type="primary">LOC117000728</name>
</gene>
<sequence length="413" mass="48608">MWWSREGLLDKNPQKLYFFPRNVRCLIIFSLCLGLTCLSELLIPPTPCHAKTNVMFLKTHKTASSTVLNIMFRFAERYNLTVALPADQLLHLGYPRTFVAQFVEGFKTIGQNYNIMCNHLRFNPLEVKRVMAANTFYFSILRNPIPLLESSYIYYKNNAPAFSNSKNVNEFLASPTKYYHPESYRENIYARNIMWFDFGYDNNAEDDTQYTQAVLEEIEQNFHLILIADYFDESMILLKHTLCWDLDDVIYFKLNSRSQDTVQTLTPESEEQIKTWCSLDWKLYLHFNQSFWRRIEETIGLEVLKKEVGHLRARQKELMETCLSGQEAVRKDDIRNKALLPFQSGAANILGYNLKQDLDNRTLRTCLKMVMPELQYTSYLYTVQHPHKKRKGVEFPLLWTNLQERSVQLPESS</sequence>
<keyword evidence="9" id="KW-0325">Glycoprotein</keyword>
<dbReference type="GO" id="GO:0009101">
    <property type="term" value="P:glycoprotein biosynthetic process"/>
    <property type="evidence" value="ECO:0007669"/>
    <property type="project" value="TreeGrafter"/>
</dbReference>
<dbReference type="PANTHER" id="PTHR14647">
    <property type="entry name" value="GALACTOSE-3-O-SULFOTRANSFERASE"/>
    <property type="match status" value="1"/>
</dbReference>
<evidence type="ECO:0008006" key="12">
    <source>
        <dbReference type="Google" id="ProtNLM"/>
    </source>
</evidence>
<reference evidence="10" key="2">
    <citation type="submission" date="2025-08" db="UniProtKB">
        <authorList>
            <consortium name="Ensembl"/>
        </authorList>
    </citation>
    <scope>IDENTIFICATION</scope>
</reference>
<evidence type="ECO:0000256" key="7">
    <source>
        <dbReference type="ARBA" id="ARBA00023034"/>
    </source>
</evidence>
<dbReference type="AlphaFoldDB" id="A0A8C3U8B8"/>
<accession>A0A8C3U8B8</accession>
<name>A0A8C3U8B8_CATUS</name>
<evidence type="ECO:0000313" key="10">
    <source>
        <dbReference type="Ensembl" id="ENSCUSP00005009484.1"/>
    </source>
</evidence>
<evidence type="ECO:0000256" key="9">
    <source>
        <dbReference type="ARBA" id="ARBA00023180"/>
    </source>
</evidence>
<protein>
    <recommendedName>
        <fullName evidence="12">Galactose-3-O-sulfotransferase 2</fullName>
    </recommendedName>
</protein>
<comment type="subcellular location">
    <subcellularLocation>
        <location evidence="1">Golgi apparatus membrane</location>
        <topology evidence="1">Single-pass type II membrane protein</topology>
    </subcellularLocation>
</comment>
<dbReference type="Gene3D" id="3.40.50.300">
    <property type="entry name" value="P-loop containing nucleotide triphosphate hydrolases"/>
    <property type="match status" value="1"/>
</dbReference>
<organism evidence="10 11">
    <name type="scientific">Catharus ustulatus</name>
    <name type="common">Russet-backed thrush</name>
    <name type="synonym">Hylocichla ustulatus</name>
    <dbReference type="NCBI Taxonomy" id="91951"/>
    <lineage>
        <taxon>Eukaryota</taxon>
        <taxon>Metazoa</taxon>
        <taxon>Chordata</taxon>
        <taxon>Craniata</taxon>
        <taxon>Vertebrata</taxon>
        <taxon>Euteleostomi</taxon>
        <taxon>Archelosauria</taxon>
        <taxon>Archosauria</taxon>
        <taxon>Dinosauria</taxon>
        <taxon>Saurischia</taxon>
        <taxon>Theropoda</taxon>
        <taxon>Coelurosauria</taxon>
        <taxon>Aves</taxon>
        <taxon>Neognathae</taxon>
        <taxon>Neoaves</taxon>
        <taxon>Telluraves</taxon>
        <taxon>Australaves</taxon>
        <taxon>Passeriformes</taxon>
        <taxon>Turdidae</taxon>
        <taxon>Catharus</taxon>
    </lineage>
</organism>
<keyword evidence="11" id="KW-1185">Reference proteome</keyword>
<keyword evidence="5" id="KW-0735">Signal-anchor</keyword>
<evidence type="ECO:0000256" key="2">
    <source>
        <dbReference type="ARBA" id="ARBA00008124"/>
    </source>
</evidence>
<evidence type="ECO:0000256" key="8">
    <source>
        <dbReference type="ARBA" id="ARBA00023136"/>
    </source>
</evidence>
<dbReference type="PANTHER" id="PTHR14647:SF55">
    <property type="entry name" value="GALACTOSE-3-O-SULFOTRANSFERASE 2"/>
    <property type="match status" value="1"/>
</dbReference>
<evidence type="ECO:0000256" key="5">
    <source>
        <dbReference type="ARBA" id="ARBA00022968"/>
    </source>
</evidence>
<dbReference type="Ensembl" id="ENSCUST00005009872.1">
    <property type="protein sequence ID" value="ENSCUSP00005009484.1"/>
    <property type="gene ID" value="ENSCUSG00005006041.1"/>
</dbReference>
<evidence type="ECO:0000256" key="3">
    <source>
        <dbReference type="ARBA" id="ARBA00022679"/>
    </source>
</evidence>
<proteinExistence type="inferred from homology"/>
<dbReference type="Pfam" id="PF06990">
    <property type="entry name" value="Gal-3-0_sulfotr"/>
    <property type="match status" value="1"/>
</dbReference>
<keyword evidence="3" id="KW-0808">Transferase</keyword>
<keyword evidence="7" id="KW-0333">Golgi apparatus</keyword>
<evidence type="ECO:0000256" key="6">
    <source>
        <dbReference type="ARBA" id="ARBA00022989"/>
    </source>
</evidence>
<dbReference type="GO" id="GO:0001733">
    <property type="term" value="F:galactosylceramide sulfotransferase activity"/>
    <property type="evidence" value="ECO:0007669"/>
    <property type="project" value="InterPro"/>
</dbReference>
<dbReference type="GO" id="GO:0000139">
    <property type="term" value="C:Golgi membrane"/>
    <property type="evidence" value="ECO:0007669"/>
    <property type="project" value="UniProtKB-SubCell"/>
</dbReference>
<comment type="similarity">
    <text evidence="2">Belongs to the galactose-3-O-sulfotransferase family.</text>
</comment>
<dbReference type="InterPro" id="IPR027417">
    <property type="entry name" value="P-loop_NTPase"/>
</dbReference>
<evidence type="ECO:0000256" key="4">
    <source>
        <dbReference type="ARBA" id="ARBA00022692"/>
    </source>
</evidence>
<reference evidence="10" key="3">
    <citation type="submission" date="2025-09" db="UniProtKB">
        <authorList>
            <consortium name="Ensembl"/>
        </authorList>
    </citation>
    <scope>IDENTIFICATION</scope>
</reference>
<evidence type="ECO:0000313" key="11">
    <source>
        <dbReference type="Proteomes" id="UP000694563"/>
    </source>
</evidence>
<evidence type="ECO:0000256" key="1">
    <source>
        <dbReference type="ARBA" id="ARBA00004323"/>
    </source>
</evidence>